<dbReference type="PROSITE" id="PS50878">
    <property type="entry name" value="RT_POL"/>
    <property type="match status" value="1"/>
</dbReference>
<dbReference type="InterPro" id="IPR043502">
    <property type="entry name" value="DNA/RNA_pol_sf"/>
</dbReference>
<dbReference type="AlphaFoldDB" id="A0A8B6CSV4"/>
<dbReference type="SUPFAM" id="SSF110296">
    <property type="entry name" value="Oligoxyloglucan reducing end-specific cellobiohydrolase"/>
    <property type="match status" value="1"/>
</dbReference>
<dbReference type="PANTHER" id="PTHR12106:SF47">
    <property type="entry name" value="VPS10 DOMAIN-CONTAINING RECEPTOR SORCS3-LIKE"/>
    <property type="match status" value="1"/>
</dbReference>
<sequence length="712" mass="80508">MSTKSLDQVARACAFHHLIRRKATLEDTGLNDIKELKHPLVSLPLTKSGVIGDNMEQTLKDRVDKNKQLKELLPELHVNKTFSVKRKATGNQFSNDWSKKPKFDNAQGSTFTGAKSNTQRTVQRTSTVTRPDKDDKSSGTTNNFRRFNNPFHAKRATKEMTIRISPCLQFSALPFGPTSAPRVFTKVVSVVAAHLRAQGIRLVVYLDDWFLVNQSSLMLVQDREIVLNLLVKLGFIINLKKSSLTPTQKITYIGALFHLDLGIVMPTQERVLKLQKNSQRNEIEKTCNSQRIFTSTRNYGFLHRDDSLCKTSYETNSNLFAESLAPHFSKSGTECSNYTISKISSDLVVRYSQHYKGQIFTTLGNSCDHNNRCFYIERLGWSHGFPDSPRDLVRYTENSTYQLSRVRSCTENNTTFSSSVEREKCTSAMRQLDCCTIHKQTGGHQINSALSKKLGIFVETPNRTQNSDKSSTYSRQSECVSRSSITDKNKTHRVVSSGDCSSTNFCQKSTLRSSDMFVSHNRGPFRKAYFPMNLHPTDFHIVDTSEHQVFIAADHKEMEVNLYLSDTNGQFYVPTLRNVVSTIEDPWLDVDLYEVKGVQGTYITNQYVNLSNGKVVEKTFISFDKGGSWSLIAVPEDLKLSCEDQLNCHLHLHMRYSNLIFGIPDIVSENAAPGLIIAHGYIGEKVTEDAHVFISRDGGFSWNKVIITCRAI</sequence>
<name>A0A8B6CSV4_MYTGA</name>
<protein>
    <recommendedName>
        <fullName evidence="3">Reverse transcriptase domain-containing protein</fullName>
    </recommendedName>
</protein>
<dbReference type="InterPro" id="IPR031778">
    <property type="entry name" value="Sortilin_N"/>
</dbReference>
<dbReference type="GO" id="GO:0006892">
    <property type="term" value="P:post-Golgi vesicle-mediated transport"/>
    <property type="evidence" value="ECO:0007669"/>
    <property type="project" value="TreeGrafter"/>
</dbReference>
<feature type="domain" description="Reverse transcriptase" evidence="3">
    <location>
        <begin position="1"/>
        <end position="257"/>
    </location>
</feature>
<dbReference type="PANTHER" id="PTHR12106">
    <property type="entry name" value="SORTILIN RELATED"/>
    <property type="match status" value="1"/>
</dbReference>
<dbReference type="Gene3D" id="3.30.70.270">
    <property type="match status" value="1"/>
</dbReference>
<dbReference type="InterPro" id="IPR043128">
    <property type="entry name" value="Rev_trsase/Diguanyl_cyclase"/>
</dbReference>
<evidence type="ECO:0000313" key="5">
    <source>
        <dbReference type="Proteomes" id="UP000596742"/>
    </source>
</evidence>
<dbReference type="InterPro" id="IPR050310">
    <property type="entry name" value="VPS10-sortilin"/>
</dbReference>
<evidence type="ECO:0000256" key="1">
    <source>
        <dbReference type="ARBA" id="ARBA00022737"/>
    </source>
</evidence>
<keyword evidence="5" id="KW-1185">Reference proteome</keyword>
<dbReference type="CDD" id="cd03714">
    <property type="entry name" value="RT_DIRS1"/>
    <property type="match status" value="1"/>
</dbReference>
<dbReference type="EMBL" id="UYJE01002282">
    <property type="protein sequence ID" value="VDI09380.1"/>
    <property type="molecule type" value="Genomic_DNA"/>
</dbReference>
<dbReference type="Proteomes" id="UP000596742">
    <property type="component" value="Unassembled WGS sequence"/>
</dbReference>
<dbReference type="GO" id="GO:0016020">
    <property type="term" value="C:membrane"/>
    <property type="evidence" value="ECO:0007669"/>
    <property type="project" value="TreeGrafter"/>
</dbReference>
<dbReference type="Pfam" id="PF15902">
    <property type="entry name" value="Sortilin-Vps10"/>
    <property type="match status" value="1"/>
</dbReference>
<dbReference type="InterPro" id="IPR000477">
    <property type="entry name" value="RT_dom"/>
</dbReference>
<keyword evidence="1" id="KW-0677">Repeat</keyword>
<dbReference type="Pfam" id="PF00078">
    <property type="entry name" value="RVT_1"/>
    <property type="match status" value="1"/>
</dbReference>
<comment type="caution">
    <text evidence="4">The sequence shown here is derived from an EMBL/GenBank/DDBJ whole genome shotgun (WGS) entry which is preliminary data.</text>
</comment>
<proteinExistence type="predicted"/>
<dbReference type="SUPFAM" id="SSF56672">
    <property type="entry name" value="DNA/RNA polymerases"/>
    <property type="match status" value="1"/>
</dbReference>
<feature type="compositionally biased region" description="Low complexity" evidence="2">
    <location>
        <begin position="118"/>
        <end position="129"/>
    </location>
</feature>
<accession>A0A8B6CSV4</accession>
<dbReference type="OrthoDB" id="6197585at2759"/>
<organism evidence="4 5">
    <name type="scientific">Mytilus galloprovincialis</name>
    <name type="common">Mediterranean mussel</name>
    <dbReference type="NCBI Taxonomy" id="29158"/>
    <lineage>
        <taxon>Eukaryota</taxon>
        <taxon>Metazoa</taxon>
        <taxon>Spiralia</taxon>
        <taxon>Lophotrochozoa</taxon>
        <taxon>Mollusca</taxon>
        <taxon>Bivalvia</taxon>
        <taxon>Autobranchia</taxon>
        <taxon>Pteriomorphia</taxon>
        <taxon>Mytilida</taxon>
        <taxon>Mytiloidea</taxon>
        <taxon>Mytilidae</taxon>
        <taxon>Mytilinae</taxon>
        <taxon>Mytilus</taxon>
    </lineage>
</organism>
<evidence type="ECO:0000313" key="4">
    <source>
        <dbReference type="EMBL" id="VDI09380.1"/>
    </source>
</evidence>
<gene>
    <name evidence="4" type="ORF">MGAL_10B067165</name>
</gene>
<feature type="region of interest" description="Disordered" evidence="2">
    <location>
        <begin position="108"/>
        <end position="147"/>
    </location>
</feature>
<evidence type="ECO:0000259" key="3">
    <source>
        <dbReference type="PROSITE" id="PS50878"/>
    </source>
</evidence>
<feature type="compositionally biased region" description="Polar residues" evidence="2">
    <location>
        <begin position="108"/>
        <end position="117"/>
    </location>
</feature>
<evidence type="ECO:0000256" key="2">
    <source>
        <dbReference type="SAM" id="MobiDB-lite"/>
    </source>
</evidence>
<dbReference type="GO" id="GO:0005794">
    <property type="term" value="C:Golgi apparatus"/>
    <property type="evidence" value="ECO:0007669"/>
    <property type="project" value="TreeGrafter"/>
</dbReference>
<reference evidence="4" key="1">
    <citation type="submission" date="2018-11" db="EMBL/GenBank/DDBJ databases">
        <authorList>
            <person name="Alioto T."/>
            <person name="Alioto T."/>
        </authorList>
    </citation>
    <scope>NUCLEOTIDE SEQUENCE</scope>
</reference>